<evidence type="ECO:0000313" key="3">
    <source>
        <dbReference type="Proteomes" id="UP000049023"/>
    </source>
</evidence>
<reference evidence="2 3" key="1">
    <citation type="submission" date="2015-03" db="EMBL/GenBank/DDBJ databases">
        <authorList>
            <consortium name="Pathogen Informatics"/>
        </authorList>
    </citation>
    <scope>NUCLEOTIDE SEQUENCE [LARGE SCALE GENOMIC DNA]</scope>
    <source>
        <strain evidence="2 3">Bir 187</strain>
    </source>
</reference>
<gene>
    <name evidence="2" type="ORF">ERS027661_01411</name>
</gene>
<organism evidence="2 3">
    <name type="scientific">Mycobacterium tuberculosis</name>
    <dbReference type="NCBI Taxonomy" id="1773"/>
    <lineage>
        <taxon>Bacteria</taxon>
        <taxon>Bacillati</taxon>
        <taxon>Actinomycetota</taxon>
        <taxon>Actinomycetes</taxon>
        <taxon>Mycobacteriales</taxon>
        <taxon>Mycobacteriaceae</taxon>
        <taxon>Mycobacterium</taxon>
        <taxon>Mycobacterium tuberculosis complex</taxon>
    </lineage>
</organism>
<feature type="compositionally biased region" description="Basic residues" evidence="1">
    <location>
        <begin position="15"/>
        <end position="36"/>
    </location>
</feature>
<dbReference type="AlphaFoldDB" id="A0A654ZT46"/>
<accession>A0A654ZT46</accession>
<dbReference type="Proteomes" id="UP000049023">
    <property type="component" value="Unassembled WGS sequence"/>
</dbReference>
<feature type="region of interest" description="Disordered" evidence="1">
    <location>
        <begin position="166"/>
        <end position="188"/>
    </location>
</feature>
<name>A0A654ZT46_MYCTX</name>
<feature type="region of interest" description="Disordered" evidence="1">
    <location>
        <begin position="12"/>
        <end position="41"/>
    </location>
</feature>
<evidence type="ECO:0000313" key="2">
    <source>
        <dbReference type="EMBL" id="CKR47463.1"/>
    </source>
</evidence>
<feature type="region of interest" description="Disordered" evidence="1">
    <location>
        <begin position="55"/>
        <end position="98"/>
    </location>
</feature>
<sequence>MRGLRILRFVGAQRPRQHRRGRAGCRQPRRRGRHPRAAGPRVLCAGPVTVPGIYRRRGAHGDHRGIQRAAQDRGGTARTPDLHIRHHRTGEGTADDSVAHSSLPVPAAAAAHYAGVARADLRAGGRRRRRCGVPVGDPGRRRFPTGYALGAGPIAGWGRGHPRDLHPGAGAAGCHRRRPDRRRGRRTGRLRCGRIVRGDRIGDRWRT</sequence>
<evidence type="ECO:0000256" key="1">
    <source>
        <dbReference type="SAM" id="MobiDB-lite"/>
    </source>
</evidence>
<feature type="compositionally biased region" description="Basic residues" evidence="1">
    <location>
        <begin position="174"/>
        <end position="188"/>
    </location>
</feature>
<protein>
    <submittedName>
        <fullName evidence="2">Uncharacterized protein</fullName>
    </submittedName>
</protein>
<proteinExistence type="predicted"/>
<dbReference type="EMBL" id="CNFU01000233">
    <property type="protein sequence ID" value="CKR47463.1"/>
    <property type="molecule type" value="Genomic_DNA"/>
</dbReference>